<gene>
    <name evidence="4" type="ORF">PAL_GLEAN10002122</name>
</gene>
<reference evidence="5" key="1">
    <citation type="journal article" date="2013" name="Science">
        <title>Comparative analysis of bat genomes provides insight into the evolution of flight and immunity.</title>
        <authorList>
            <person name="Zhang G."/>
            <person name="Cowled C."/>
            <person name="Shi Z."/>
            <person name="Huang Z."/>
            <person name="Bishop-Lilly K.A."/>
            <person name="Fang X."/>
            <person name="Wynne J.W."/>
            <person name="Xiong Z."/>
            <person name="Baker M.L."/>
            <person name="Zhao W."/>
            <person name="Tachedjian M."/>
            <person name="Zhu Y."/>
            <person name="Zhou P."/>
            <person name="Jiang X."/>
            <person name="Ng J."/>
            <person name="Yang L."/>
            <person name="Wu L."/>
            <person name="Xiao J."/>
            <person name="Feng Y."/>
            <person name="Chen Y."/>
            <person name="Sun X."/>
            <person name="Zhang Y."/>
            <person name="Marsh G.A."/>
            <person name="Crameri G."/>
            <person name="Broder C.C."/>
            <person name="Frey K.G."/>
            <person name="Wang L.F."/>
            <person name="Wang J."/>
        </authorList>
    </citation>
    <scope>NUCLEOTIDE SEQUENCE [LARGE SCALE GENOMIC DNA]</scope>
</reference>
<dbReference type="GO" id="GO:0030246">
    <property type="term" value="F:carbohydrate binding"/>
    <property type="evidence" value="ECO:0007669"/>
    <property type="project" value="UniProtKB-KW"/>
</dbReference>
<dbReference type="InParanoid" id="L5K8Q0"/>
<keyword evidence="2" id="KW-0175">Coiled coil</keyword>
<dbReference type="AlphaFoldDB" id="L5K8Q0"/>
<dbReference type="InterPro" id="IPR050828">
    <property type="entry name" value="C-type_lectin/matrix_domain"/>
</dbReference>
<dbReference type="PANTHER" id="PTHR45710">
    <property type="entry name" value="C-TYPE LECTIN DOMAIN-CONTAINING PROTEIN 180"/>
    <property type="match status" value="1"/>
</dbReference>
<dbReference type="GO" id="GO:0005886">
    <property type="term" value="C:plasma membrane"/>
    <property type="evidence" value="ECO:0007669"/>
    <property type="project" value="UniProtKB-SubCell"/>
</dbReference>
<dbReference type="Gene3D" id="3.10.100.10">
    <property type="entry name" value="Mannose-Binding Protein A, subunit A"/>
    <property type="match status" value="1"/>
</dbReference>
<dbReference type="eggNOG" id="KOG4297">
    <property type="taxonomic scope" value="Eukaryota"/>
</dbReference>
<evidence type="ECO:0000313" key="5">
    <source>
        <dbReference type="Proteomes" id="UP000010552"/>
    </source>
</evidence>
<accession>L5K8Q0</accession>
<dbReference type="Pfam" id="PF00059">
    <property type="entry name" value="Lectin_C"/>
    <property type="match status" value="1"/>
</dbReference>
<feature type="coiled-coil region" evidence="2">
    <location>
        <begin position="26"/>
        <end position="53"/>
    </location>
</feature>
<evidence type="ECO:0000256" key="1">
    <source>
        <dbReference type="ARBA" id="ARBA00004401"/>
    </source>
</evidence>
<dbReference type="EMBL" id="KB030936">
    <property type="protein sequence ID" value="ELK08089.1"/>
    <property type="molecule type" value="Genomic_DNA"/>
</dbReference>
<protein>
    <submittedName>
        <fullName evidence="4">C-type lectin domain family 4 member G</fullName>
    </submittedName>
</protein>
<comment type="subcellular location">
    <subcellularLocation>
        <location evidence="1">Cell membrane</location>
        <topology evidence="1">Single-pass type II membrane protein</topology>
    </subcellularLocation>
</comment>
<keyword evidence="5" id="KW-1185">Reference proteome</keyword>
<sequence length="211" mass="23702">MDTARYSKWSGGLEEVSGGLRTQEELQTARTELKEAQVKLIQQESALNELSNRGSCKQCPTSWLPFQGSCYFFSELQATWEAAQRNCADLGAHLVIVQGLDEQVRSLSFLTRNTRGRGYWLGLRAVRRGNKIQGYQWVDGVSLSFSWLQAASHVLRLALRMRFCSALSADWDTVQNLKHLEETAARNDSELSQNLDGLLEDLSNLKSQGEA</sequence>
<evidence type="ECO:0000256" key="2">
    <source>
        <dbReference type="SAM" id="Coils"/>
    </source>
</evidence>
<dbReference type="FunCoup" id="L5K8Q0">
    <property type="interactions" value="10"/>
</dbReference>
<dbReference type="PANTHER" id="PTHR45710:SF8">
    <property type="entry name" value="RERATING FAMILY MEMBER 4"/>
    <property type="match status" value="1"/>
</dbReference>
<dbReference type="InterPro" id="IPR016187">
    <property type="entry name" value="CTDL_fold"/>
</dbReference>
<proteinExistence type="predicted"/>
<dbReference type="InterPro" id="IPR016186">
    <property type="entry name" value="C-type_lectin-like/link_sf"/>
</dbReference>
<dbReference type="STRING" id="9402.L5K8Q0"/>
<evidence type="ECO:0000313" key="4">
    <source>
        <dbReference type="EMBL" id="ELK08089.1"/>
    </source>
</evidence>
<dbReference type="PROSITE" id="PS50041">
    <property type="entry name" value="C_TYPE_LECTIN_2"/>
    <property type="match status" value="1"/>
</dbReference>
<evidence type="ECO:0000259" key="3">
    <source>
        <dbReference type="PROSITE" id="PS50041"/>
    </source>
</evidence>
<dbReference type="Proteomes" id="UP000010552">
    <property type="component" value="Unassembled WGS sequence"/>
</dbReference>
<name>L5K8Q0_PTEAL</name>
<dbReference type="SUPFAM" id="SSF56436">
    <property type="entry name" value="C-type lectin-like"/>
    <property type="match status" value="1"/>
</dbReference>
<keyword evidence="4" id="KW-0430">Lectin</keyword>
<organism evidence="4 5">
    <name type="scientific">Pteropus alecto</name>
    <name type="common">Black flying fox</name>
    <dbReference type="NCBI Taxonomy" id="9402"/>
    <lineage>
        <taxon>Eukaryota</taxon>
        <taxon>Metazoa</taxon>
        <taxon>Chordata</taxon>
        <taxon>Craniata</taxon>
        <taxon>Vertebrata</taxon>
        <taxon>Euteleostomi</taxon>
        <taxon>Mammalia</taxon>
        <taxon>Eutheria</taxon>
        <taxon>Laurasiatheria</taxon>
        <taxon>Chiroptera</taxon>
        <taxon>Yinpterochiroptera</taxon>
        <taxon>Pteropodoidea</taxon>
        <taxon>Pteropodidae</taxon>
        <taxon>Pteropodinae</taxon>
        <taxon>Pteropus</taxon>
    </lineage>
</organism>
<dbReference type="InterPro" id="IPR001304">
    <property type="entry name" value="C-type_lectin-like"/>
</dbReference>
<dbReference type="SMART" id="SM00034">
    <property type="entry name" value="CLECT"/>
    <property type="match status" value="1"/>
</dbReference>
<feature type="domain" description="C-type lectin" evidence="3">
    <location>
        <begin position="66"/>
        <end position="172"/>
    </location>
</feature>